<reference evidence="3 4" key="1">
    <citation type="journal article" date="2020" name="ISME J.">
        <title>Uncovering the hidden diversity of litter-decomposition mechanisms in mushroom-forming fungi.</title>
        <authorList>
            <person name="Floudas D."/>
            <person name="Bentzer J."/>
            <person name="Ahren D."/>
            <person name="Johansson T."/>
            <person name="Persson P."/>
            <person name="Tunlid A."/>
        </authorList>
    </citation>
    <scope>NUCLEOTIDE SEQUENCE [LARGE SCALE GENOMIC DNA]</scope>
    <source>
        <strain evidence="3 4">CBS 175.51</strain>
    </source>
</reference>
<proteinExistence type="predicted"/>
<accession>A0A8H5CGW1</accession>
<dbReference type="Pfam" id="PF17667">
    <property type="entry name" value="Pkinase_fungal"/>
    <property type="match status" value="2"/>
</dbReference>
<gene>
    <name evidence="3" type="ORF">D9611_005963</name>
</gene>
<feature type="compositionally biased region" description="Basic residues" evidence="1">
    <location>
        <begin position="787"/>
        <end position="797"/>
    </location>
</feature>
<dbReference type="OrthoDB" id="3271139at2759"/>
<feature type="region of interest" description="Disordered" evidence="1">
    <location>
        <begin position="673"/>
        <end position="797"/>
    </location>
</feature>
<dbReference type="Gene3D" id="1.10.510.10">
    <property type="entry name" value="Transferase(Phosphotransferase) domain 1"/>
    <property type="match status" value="1"/>
</dbReference>
<protein>
    <recommendedName>
        <fullName evidence="2">Fungal-type protein kinase domain-containing protein</fullName>
    </recommendedName>
</protein>
<keyword evidence="4" id="KW-1185">Reference proteome</keyword>
<feature type="region of interest" description="Disordered" evidence="1">
    <location>
        <begin position="23"/>
        <end position="84"/>
    </location>
</feature>
<dbReference type="PROSITE" id="PS00109">
    <property type="entry name" value="PROTEIN_KINASE_TYR"/>
    <property type="match status" value="1"/>
</dbReference>
<evidence type="ECO:0000313" key="3">
    <source>
        <dbReference type="EMBL" id="KAF5341253.1"/>
    </source>
</evidence>
<name>A0A8H5CGW1_9AGAR</name>
<dbReference type="InterPro" id="IPR040976">
    <property type="entry name" value="Pkinase_fungal"/>
</dbReference>
<organism evidence="3 4">
    <name type="scientific">Ephemerocybe angulata</name>
    <dbReference type="NCBI Taxonomy" id="980116"/>
    <lineage>
        <taxon>Eukaryota</taxon>
        <taxon>Fungi</taxon>
        <taxon>Dikarya</taxon>
        <taxon>Basidiomycota</taxon>
        <taxon>Agaricomycotina</taxon>
        <taxon>Agaricomycetes</taxon>
        <taxon>Agaricomycetidae</taxon>
        <taxon>Agaricales</taxon>
        <taxon>Agaricineae</taxon>
        <taxon>Psathyrellaceae</taxon>
        <taxon>Ephemerocybe</taxon>
    </lineage>
</organism>
<feature type="compositionally biased region" description="Polar residues" evidence="1">
    <location>
        <begin position="690"/>
        <end position="702"/>
    </location>
</feature>
<dbReference type="PANTHER" id="PTHR38248:SF2">
    <property type="entry name" value="FUNK1 11"/>
    <property type="match status" value="1"/>
</dbReference>
<dbReference type="GO" id="GO:0004672">
    <property type="term" value="F:protein kinase activity"/>
    <property type="evidence" value="ECO:0007669"/>
    <property type="project" value="InterPro"/>
</dbReference>
<feature type="compositionally biased region" description="Polar residues" evidence="1">
    <location>
        <begin position="38"/>
        <end position="56"/>
    </location>
</feature>
<feature type="domain" description="Fungal-type protein kinase" evidence="2">
    <location>
        <begin position="421"/>
        <end position="554"/>
    </location>
</feature>
<dbReference type="InterPro" id="IPR011009">
    <property type="entry name" value="Kinase-like_dom_sf"/>
</dbReference>
<sequence>MPPSATVSRKPQQSRTYWTRLRTRAAKAAAPTPTELPNSSPLNRTSPASALRNTTSLHHEPPQNVLRMKPLHNSTDSPVRVGDADPHSRLRLEIGDEIKIVSETWIHSLYGELINSATIDDFLASATSGYRQSDGCWEGLSCTPASKEALLVPLKRILSGIHSKLGEPCEKGVSRGFVSSRASIAEVGGFRPVICVKGVGPSFEPPKKAEISYCDLASVIDIELDKEVNDPDRIVQAALYSKYIFMTQPNRNYVRTLIVTERSFRLVHHDRSGFYVSPLINMHQHPHTFVRVVLGLSSPREAVLGFDTSVQWTCDPATGRKSAGTIETVDENGQTIVYQLQMDRPPLIREALCGRGTTCWYATHPDTGEEVLIKDAWREADKPSEFVFLKAARGVEGVVQMHSFQDRCAETKEYRPSDFVCKDFVARIKSRVVMQVYGQSLEHFTSRFQAISALRDAIHGHRGLLAKSILHRDVSLQNILMSIKSGAAPGARGTLIDLDMAAWTHTDISVLRAELGIGTRRFQSSGVLRNLELEVPAVHDHLDDIESFFYVLCHLILLFESPGKRVKQMDARLARFEEKDPDIAADRRNSVLDNPWFCSPWWGKATDELLTGFQALLIPLVRQKNGFRVKFSRSPEERRDLLEALGKEVGVEIYDKVLKLFDTALAAYEREDRAAEGSTLPPTAPLATVDPSTTSKLSSNQANRKRPSEEDHPDVSPSKRVRSSPNLKVVSEVEKIGQERHPSARSPPITVAAETVAPPPYGPSKVKPGAPPKTRRRTRAQGTSPKAVRRSARLNRA</sequence>
<evidence type="ECO:0000313" key="4">
    <source>
        <dbReference type="Proteomes" id="UP000541558"/>
    </source>
</evidence>
<dbReference type="InterPro" id="IPR008266">
    <property type="entry name" value="Tyr_kinase_AS"/>
</dbReference>
<comment type="caution">
    <text evidence="3">The sequence shown here is derived from an EMBL/GenBank/DDBJ whole genome shotgun (WGS) entry which is preliminary data.</text>
</comment>
<feature type="domain" description="Fungal-type protein kinase" evidence="2">
    <location>
        <begin position="207"/>
        <end position="404"/>
    </location>
</feature>
<dbReference type="Proteomes" id="UP000541558">
    <property type="component" value="Unassembled WGS sequence"/>
</dbReference>
<dbReference type="EMBL" id="JAACJK010000002">
    <property type="protein sequence ID" value="KAF5341253.1"/>
    <property type="molecule type" value="Genomic_DNA"/>
</dbReference>
<evidence type="ECO:0000259" key="2">
    <source>
        <dbReference type="Pfam" id="PF17667"/>
    </source>
</evidence>
<dbReference type="PANTHER" id="PTHR38248">
    <property type="entry name" value="FUNK1 6"/>
    <property type="match status" value="1"/>
</dbReference>
<dbReference type="AlphaFoldDB" id="A0A8H5CGW1"/>
<evidence type="ECO:0000256" key="1">
    <source>
        <dbReference type="SAM" id="MobiDB-lite"/>
    </source>
</evidence>
<feature type="compositionally biased region" description="Basic and acidic residues" evidence="1">
    <location>
        <begin position="731"/>
        <end position="742"/>
    </location>
</feature>
<dbReference type="SUPFAM" id="SSF56112">
    <property type="entry name" value="Protein kinase-like (PK-like)"/>
    <property type="match status" value="1"/>
</dbReference>
<feature type="compositionally biased region" description="Low complexity" evidence="1">
    <location>
        <begin position="26"/>
        <end position="37"/>
    </location>
</feature>